<dbReference type="RefSeq" id="WP_282679518.1">
    <property type="nucleotide sequence ID" value="NZ_CP106875.1"/>
</dbReference>
<accession>A0ABT6UDJ9</accession>
<dbReference type="EMBL" id="JAOTLW010000013">
    <property type="protein sequence ID" value="MDI5832551.1"/>
    <property type="molecule type" value="Genomic_DNA"/>
</dbReference>
<dbReference type="Proteomes" id="UP001159075">
    <property type="component" value="Unassembled WGS sequence"/>
</dbReference>
<protein>
    <submittedName>
        <fullName evidence="1">Uncharacterized protein</fullName>
    </submittedName>
</protein>
<comment type="caution">
    <text evidence="1">The sequence shown here is derived from an EMBL/GenBank/DDBJ whole genome shotgun (WGS) entry which is preliminary data.</text>
</comment>
<keyword evidence="2" id="KW-1185">Reference proteome</keyword>
<organism evidence="1 2">
    <name type="scientific">Shewanella xiamenensis</name>
    <dbReference type="NCBI Taxonomy" id="332186"/>
    <lineage>
        <taxon>Bacteria</taxon>
        <taxon>Pseudomonadati</taxon>
        <taxon>Pseudomonadota</taxon>
        <taxon>Gammaproteobacteria</taxon>
        <taxon>Alteromonadales</taxon>
        <taxon>Shewanellaceae</taxon>
        <taxon>Shewanella</taxon>
    </lineage>
</organism>
<sequence>MAVPFIVLDGKLDKATRLRLAITKGTAIDEFARLITIEDIKRQWEFLSDSGLSPHRILELANGDGSNISDAQFTKIMKSLNSYL</sequence>
<reference evidence="1 2" key="1">
    <citation type="submission" date="2022-09" db="EMBL/GenBank/DDBJ databases">
        <title>The outer-membrane cytochrome OmcA is essential for infection of Shewanella oneidensis by a zebrafish-associated bacteriophage.</title>
        <authorList>
            <person name="Grenfell A.W."/>
            <person name="Intile P."/>
            <person name="Mcfarlane J."/>
            <person name="Leung D."/>
            <person name="Abdalla K."/>
            <person name="Wold M."/>
            <person name="Kees E."/>
            <person name="Gralnick J."/>
        </authorList>
    </citation>
    <scope>NUCLEOTIDE SEQUENCE [LARGE SCALE GENOMIC DNA]</scope>
    <source>
        <strain evidence="1 2">NF-5</strain>
    </source>
</reference>
<evidence type="ECO:0000313" key="2">
    <source>
        <dbReference type="Proteomes" id="UP001159075"/>
    </source>
</evidence>
<gene>
    <name evidence="1" type="ORF">ODY93_13310</name>
</gene>
<evidence type="ECO:0000313" key="1">
    <source>
        <dbReference type="EMBL" id="MDI5832551.1"/>
    </source>
</evidence>
<proteinExistence type="predicted"/>
<name>A0ABT6UDJ9_9GAMM</name>